<evidence type="ECO:0000256" key="2">
    <source>
        <dbReference type="ARBA" id="ARBA00022490"/>
    </source>
</evidence>
<organism evidence="5 6">
    <name type="scientific">Helicostylum pulchrum</name>
    <dbReference type="NCBI Taxonomy" id="562976"/>
    <lineage>
        <taxon>Eukaryota</taxon>
        <taxon>Fungi</taxon>
        <taxon>Fungi incertae sedis</taxon>
        <taxon>Mucoromycota</taxon>
        <taxon>Mucoromycotina</taxon>
        <taxon>Mucoromycetes</taxon>
        <taxon>Mucorales</taxon>
        <taxon>Mucorineae</taxon>
        <taxon>Mucoraceae</taxon>
        <taxon>Helicostylum</taxon>
    </lineage>
</organism>
<evidence type="ECO:0000313" key="6">
    <source>
        <dbReference type="Proteomes" id="UP001476247"/>
    </source>
</evidence>
<feature type="domain" description="MIF4G" evidence="4">
    <location>
        <begin position="31"/>
        <end position="290"/>
    </location>
</feature>
<feature type="domain" description="MIF4G" evidence="4">
    <location>
        <begin position="493"/>
        <end position="681"/>
    </location>
</feature>
<feature type="compositionally biased region" description="Polar residues" evidence="3">
    <location>
        <begin position="970"/>
        <end position="982"/>
    </location>
</feature>
<accession>A0ABP9Y006</accession>
<dbReference type="InterPro" id="IPR003890">
    <property type="entry name" value="MIF4G-like_typ-3"/>
</dbReference>
<feature type="compositionally biased region" description="Basic and acidic residues" evidence="3">
    <location>
        <begin position="418"/>
        <end position="432"/>
    </location>
</feature>
<feature type="region of interest" description="Disordered" evidence="3">
    <location>
        <begin position="933"/>
        <end position="988"/>
    </location>
</feature>
<feature type="compositionally biased region" description="Acidic residues" evidence="3">
    <location>
        <begin position="450"/>
        <end position="465"/>
    </location>
</feature>
<evidence type="ECO:0000256" key="3">
    <source>
        <dbReference type="SAM" id="MobiDB-lite"/>
    </source>
</evidence>
<dbReference type="PANTHER" id="PTHR12839">
    <property type="entry name" value="NONSENSE-MEDIATED MRNA DECAY PROTEIN 2 UP-FRAMESHIFT SUPPRESSOR 2"/>
    <property type="match status" value="1"/>
</dbReference>
<dbReference type="SMART" id="SM00543">
    <property type="entry name" value="MIF4G"/>
    <property type="match status" value="3"/>
</dbReference>
<dbReference type="Pfam" id="PF02854">
    <property type="entry name" value="MIF4G"/>
    <property type="match status" value="2"/>
</dbReference>
<protein>
    <recommendedName>
        <fullName evidence="4">MIF4G domain-containing protein</fullName>
    </recommendedName>
</protein>
<reference evidence="5 6" key="1">
    <citation type="submission" date="2024-04" db="EMBL/GenBank/DDBJ databases">
        <title>genome sequences of Mucor flavus KT1a and Helicostylum pulchrum KT1b strains isolation_sourced from the surface of a dry-aged beef.</title>
        <authorList>
            <person name="Toyotome T."/>
            <person name="Hosono M."/>
            <person name="Torimaru M."/>
            <person name="Fukuda K."/>
            <person name="Mikami N."/>
        </authorList>
    </citation>
    <scope>NUCLEOTIDE SEQUENCE [LARGE SCALE GENOMIC DNA]</scope>
    <source>
        <strain evidence="5 6">KT1b</strain>
    </source>
</reference>
<evidence type="ECO:0000259" key="4">
    <source>
        <dbReference type="SMART" id="SM00543"/>
    </source>
</evidence>
<dbReference type="InterPro" id="IPR007193">
    <property type="entry name" value="Upf2/Nmd2_C"/>
</dbReference>
<keyword evidence="2" id="KW-0963">Cytoplasm</keyword>
<feature type="compositionally biased region" description="Acidic residues" evidence="3">
    <location>
        <begin position="433"/>
        <end position="443"/>
    </location>
</feature>
<gene>
    <name evidence="5" type="ORF">HPULCUR_005316</name>
</gene>
<feature type="region of interest" description="Disordered" evidence="3">
    <location>
        <begin position="413"/>
        <end position="465"/>
    </location>
</feature>
<feature type="region of interest" description="Disordered" evidence="3">
    <location>
        <begin position="1140"/>
        <end position="1161"/>
    </location>
</feature>
<dbReference type="Pfam" id="PF04050">
    <property type="entry name" value="Upf2"/>
    <property type="match status" value="1"/>
</dbReference>
<evidence type="ECO:0000256" key="1">
    <source>
        <dbReference type="ARBA" id="ARBA00004496"/>
    </source>
</evidence>
<feature type="compositionally biased region" description="Acidic residues" evidence="3">
    <location>
        <begin position="939"/>
        <end position="969"/>
    </location>
</feature>
<keyword evidence="6" id="KW-1185">Reference proteome</keyword>
<dbReference type="PANTHER" id="PTHR12839:SF7">
    <property type="entry name" value="REGULATOR OF NONSENSE TRANSCRIPTS 2"/>
    <property type="match status" value="1"/>
</dbReference>
<evidence type="ECO:0000313" key="5">
    <source>
        <dbReference type="EMBL" id="GAA5799895.1"/>
    </source>
</evidence>
<sequence length="1161" mass="131866">MEKSKQELRTLNKLAWERGKGETPKNLDSNIKKNTAFIKKCKTSLGIDLKTQLLNDINKLSLEKYISEIVGSVMEGMLKCKTSVDISACVEVVSALHQRFPDSFTLLLSYQLSKALQTPTKQYLATLSAEQKEKEESARIIKQRTYLRIVCELWLVGVLRFTDDGIATLSSVNIGGVETHRDTVAGLIGGSPTTTSSSSRKPVKKDEGGFVYKVLYDMLNNDMEQHINLPLVASFLKNYGQVILNRVPRKQRAAADQHDEEVTVVVDVESVVTPDIYALFTNLFESYYKSVTTHLTKMHKVIKKMERHNNEVLFSRGELSEETKQRFEKATKAYEKILTHTQTLSDALDVDMPDLPVDDGAAKQSIVSANSGNIFNDGKDNTGNGIWEDEDARKFYEDLPDLRILVPDVFLDSQQTTSKEEPSSTTTDKTETDETANTEEDESNPTLSTEIEEEDEDSNLNEMDPSELVDEAIENVGEDGEENKPNAQNVQLEGLFARLPTCGNRDLIDSIAVDFCYMNNKVARKKLVKTLLNVQRQRVDLLPYYSRLIATLNVYFPDIGEMALAALTYEFKGLQRRKTQDLLETRIKNIRFLAELTKFKVTPAHTIFHSFKVALDDFTNQNIDIVCNLLETCGRFLLKSPETSARISGMLETVMRKKNVQHLDSRYALMVENAYYQANPPDKSAIQVKERSTMELYIRKLIHEDLCKKTLDKVLKQLRKLHWEDETIRTMLVKIFQKIWKIKFGNIHLVAILASGLHKYHSDFGVQVVDGVIEEIRIGLEQNIFKHNQRRIAVAKYLGELYNYRMIESPLVFDTLYSIITFGHEYGRPARERFCHIDAPNDFFRIRIVCTLLDTCGMCFDRGSSKKKLDNFLTFFQLYILSKNKPPMDVDFMITDTLEMLRPQLNIISSYEEANEAVDRMLLEQLQSVKGTDGKLQEDGFEESEASESSSDEDEDGPVLKDDLDDEETVNSSDINEKNNSNFDDEEDVVILNNKKEALSREEEEYFEREFSKMMSDSIDSRKFEKKAAMLDVPIPMNLRGAQDRRTLAQGTNNTEPGKMAFTLLTKKGNRQQTKIMEVPSDSVLAVSTRSKQEAERKEQQQLKRLVLNYEEREAAAARQAAAEERARLKGQFRGRKVLHMGGGGGTGGNYAAGGSGASNW</sequence>
<dbReference type="SUPFAM" id="SSF48371">
    <property type="entry name" value="ARM repeat"/>
    <property type="match status" value="2"/>
</dbReference>
<proteinExistence type="predicted"/>
<dbReference type="Gene3D" id="1.25.40.180">
    <property type="match status" value="3"/>
</dbReference>
<comment type="caution">
    <text evidence="5">The sequence shown here is derived from an EMBL/GenBank/DDBJ whole genome shotgun (WGS) entry which is preliminary data.</text>
</comment>
<feature type="domain" description="MIF4G" evidence="4">
    <location>
        <begin position="696"/>
        <end position="904"/>
    </location>
</feature>
<dbReference type="Gene3D" id="4.10.80.160">
    <property type="match status" value="1"/>
</dbReference>
<dbReference type="EMBL" id="BAABUJ010000014">
    <property type="protein sequence ID" value="GAA5799895.1"/>
    <property type="molecule type" value="Genomic_DNA"/>
</dbReference>
<name>A0ABP9Y006_9FUNG</name>
<comment type="subcellular location">
    <subcellularLocation>
        <location evidence="1">Cytoplasm</location>
    </subcellularLocation>
</comment>
<dbReference type="Proteomes" id="UP001476247">
    <property type="component" value="Unassembled WGS sequence"/>
</dbReference>
<dbReference type="InterPro" id="IPR039762">
    <property type="entry name" value="Nmd2/UPF2"/>
</dbReference>
<feature type="compositionally biased region" description="Gly residues" evidence="3">
    <location>
        <begin position="1141"/>
        <end position="1161"/>
    </location>
</feature>
<dbReference type="InterPro" id="IPR016024">
    <property type="entry name" value="ARM-type_fold"/>
</dbReference>